<sequence>MGICTAEKNVHLCLCRIPRIGTRLKGRYCIIDVFSNSQFYRNIQRYGLDFYFPGPEYHIIGDSAFPIKT</sequence>
<name>A0AAV8V754_9CUCU</name>
<organism evidence="1 2">
    <name type="scientific">Exocentrus adspersus</name>
    <dbReference type="NCBI Taxonomy" id="1586481"/>
    <lineage>
        <taxon>Eukaryota</taxon>
        <taxon>Metazoa</taxon>
        <taxon>Ecdysozoa</taxon>
        <taxon>Arthropoda</taxon>
        <taxon>Hexapoda</taxon>
        <taxon>Insecta</taxon>
        <taxon>Pterygota</taxon>
        <taxon>Neoptera</taxon>
        <taxon>Endopterygota</taxon>
        <taxon>Coleoptera</taxon>
        <taxon>Polyphaga</taxon>
        <taxon>Cucujiformia</taxon>
        <taxon>Chrysomeloidea</taxon>
        <taxon>Cerambycidae</taxon>
        <taxon>Lamiinae</taxon>
        <taxon>Acanthocinini</taxon>
        <taxon>Exocentrus</taxon>
    </lineage>
</organism>
<evidence type="ECO:0008006" key="3">
    <source>
        <dbReference type="Google" id="ProtNLM"/>
    </source>
</evidence>
<keyword evidence="2" id="KW-1185">Reference proteome</keyword>
<comment type="caution">
    <text evidence="1">The sequence shown here is derived from an EMBL/GenBank/DDBJ whole genome shotgun (WGS) entry which is preliminary data.</text>
</comment>
<gene>
    <name evidence="1" type="ORF">NQ315_005643</name>
</gene>
<evidence type="ECO:0000313" key="2">
    <source>
        <dbReference type="Proteomes" id="UP001159042"/>
    </source>
</evidence>
<evidence type="ECO:0000313" key="1">
    <source>
        <dbReference type="EMBL" id="KAJ8909908.1"/>
    </source>
</evidence>
<dbReference type="AlphaFoldDB" id="A0AAV8V754"/>
<proteinExistence type="predicted"/>
<protein>
    <recommendedName>
        <fullName evidence="3">DDE Tnp4 domain-containing protein</fullName>
    </recommendedName>
</protein>
<dbReference type="EMBL" id="JANEYG010000389">
    <property type="protein sequence ID" value="KAJ8909908.1"/>
    <property type="molecule type" value="Genomic_DNA"/>
</dbReference>
<dbReference type="Proteomes" id="UP001159042">
    <property type="component" value="Unassembled WGS sequence"/>
</dbReference>
<reference evidence="1 2" key="1">
    <citation type="journal article" date="2023" name="Insect Mol. Biol.">
        <title>Genome sequencing provides insights into the evolution of gene families encoding plant cell wall-degrading enzymes in longhorned beetles.</title>
        <authorList>
            <person name="Shin N.R."/>
            <person name="Okamura Y."/>
            <person name="Kirsch R."/>
            <person name="Pauchet Y."/>
        </authorList>
    </citation>
    <scope>NUCLEOTIDE SEQUENCE [LARGE SCALE GENOMIC DNA]</scope>
    <source>
        <strain evidence="1">EAD_L_NR</strain>
    </source>
</reference>
<accession>A0AAV8V754</accession>